<protein>
    <recommendedName>
        <fullName evidence="1">TubC N-terminal docking domain-containing protein</fullName>
    </recommendedName>
</protein>
<organism evidence="2 3">
    <name type="scientific">Nodularia spumigena UHCC 0039</name>
    <dbReference type="NCBI Taxonomy" id="1914872"/>
    <lineage>
        <taxon>Bacteria</taxon>
        <taxon>Bacillati</taxon>
        <taxon>Cyanobacteriota</taxon>
        <taxon>Cyanophyceae</taxon>
        <taxon>Nostocales</taxon>
        <taxon>Nodulariaceae</taxon>
        <taxon>Nodularia</taxon>
    </lineage>
</organism>
<reference evidence="2 3" key="1">
    <citation type="submission" date="2017-03" db="EMBL/GenBank/DDBJ databases">
        <title>Comparative genomics of the toxic Baltic Sea cyanobacteria Nodularia spumigena UHCC 0039 and its response on varying salinity.</title>
        <authorList>
            <person name="Teikari J.E."/>
        </authorList>
    </citation>
    <scope>NUCLEOTIDE SEQUENCE [LARGE SCALE GENOMIC DNA]</scope>
    <source>
        <strain evidence="2 3">UHCC 0039</strain>
    </source>
</reference>
<gene>
    <name evidence="2" type="ORF">BMF81_01306</name>
</gene>
<dbReference type="InterPro" id="IPR044894">
    <property type="entry name" value="TubC_N_sf"/>
</dbReference>
<accession>A0A2S0Q6W3</accession>
<dbReference type="AlphaFoldDB" id="A0A2S0Q6W3"/>
<dbReference type="EMBL" id="CP020114">
    <property type="protein sequence ID" value="AVZ30098.1"/>
    <property type="molecule type" value="Genomic_DNA"/>
</dbReference>
<dbReference type="Proteomes" id="UP000244056">
    <property type="component" value="Chromosome"/>
</dbReference>
<evidence type="ECO:0000313" key="3">
    <source>
        <dbReference type="Proteomes" id="UP000244056"/>
    </source>
</evidence>
<dbReference type="KEGG" id="nsp:BMF81_01306"/>
<sequence>MGNSGHPTTIATILQKLGNFETMNASEIVTNLTQKGVYLWVDNDKLKIRCPKGIITPEIQANLIAYKTEILAFIRERDTTTNAEVMPLMQGLNLQTIGRLIGGFVGKNTVEYKPPIIDPKKMAQQLKVTFKPLPKNYKNSEILQFRQELENHFREYGVKIVPWEQATTEFNYDIVFPIINRKKSLKIRGIIAEIHAVIDVENPPSFMRKVGILAAETWYKFYCDWIFKKREVSVVNIAKFSSWAEDHAAKYVEDPTNTQVIVLSKIDHDFINQSIPYQEKINIGLNTLVRTFSEIVIGVAIDKISILNMNLSDSVFPKQEIEEFVLKSLIPKVFVPISPLLLNRFQIGEYQPEKSSYAKNLVKLGQELALTGLFPPGFKLNEVIKRKSHRDIVNVIVNGRTGVSYGFVAYAEPPQYFGAREIKITEWESLSPVEGFSSNELRQNEKGRRYLKTKIQGEDVFQQIPDIWLVSARSGSNKTNLNIASDVIRIGLKEKLYLELPEGIQTNQVDIKPSYDIYVMLAISLSAALYAPNLIKDGAPIVHFHGYPAFDWFKPHEYCVGVDNPSVPCGTYESGIFNFLGISSLANQGKTNMSLVSLVEPDHGTNFIADDLEYLVERLKTGCAEGQIELGGKHFASLKAKVEKC</sequence>
<dbReference type="Pfam" id="PF18563">
    <property type="entry name" value="TubC_N"/>
    <property type="match status" value="1"/>
</dbReference>
<evidence type="ECO:0000259" key="1">
    <source>
        <dbReference type="Pfam" id="PF18563"/>
    </source>
</evidence>
<dbReference type="InterPro" id="IPR041464">
    <property type="entry name" value="TubC_N"/>
</dbReference>
<dbReference type="Gene3D" id="1.10.10.1830">
    <property type="entry name" value="Non-ribosomal peptide synthase, adenylation domain"/>
    <property type="match status" value="1"/>
</dbReference>
<evidence type="ECO:0000313" key="2">
    <source>
        <dbReference type="EMBL" id="AVZ30098.1"/>
    </source>
</evidence>
<proteinExistence type="predicted"/>
<name>A0A2S0Q6W3_NODSP</name>
<feature type="domain" description="TubC N-terminal docking" evidence="1">
    <location>
        <begin position="27"/>
        <end position="76"/>
    </location>
</feature>